<comment type="caution">
    <text evidence="1">The sequence shown here is derived from an EMBL/GenBank/DDBJ whole genome shotgun (WGS) entry which is preliminary data.</text>
</comment>
<organism evidence="1 2">
    <name type="scientific">Streptomyces virginiae</name>
    <name type="common">Streptomyces cinnamonensis</name>
    <dbReference type="NCBI Taxonomy" id="1961"/>
    <lineage>
        <taxon>Bacteria</taxon>
        <taxon>Bacillati</taxon>
        <taxon>Actinomycetota</taxon>
        <taxon>Actinomycetes</taxon>
        <taxon>Kitasatosporales</taxon>
        <taxon>Streptomycetaceae</taxon>
        <taxon>Streptomyces</taxon>
    </lineage>
</organism>
<gene>
    <name evidence="1" type="ORF">ADK75_13050</name>
</gene>
<evidence type="ECO:0000313" key="2">
    <source>
        <dbReference type="Proteomes" id="UP000037084"/>
    </source>
</evidence>
<protein>
    <submittedName>
        <fullName evidence="1">Uncharacterized protein</fullName>
    </submittedName>
</protein>
<dbReference type="AlphaFoldDB" id="A0A0L8MWT4"/>
<dbReference type="PATRIC" id="fig|1961.12.peg.3010"/>
<dbReference type="OrthoDB" id="4323466at2"/>
<proteinExistence type="predicted"/>
<dbReference type="Proteomes" id="UP000037084">
    <property type="component" value="Unassembled WGS sequence"/>
</dbReference>
<accession>A0A0L8MWT4</accession>
<dbReference type="EMBL" id="LGUV01000122">
    <property type="protein sequence ID" value="KOG54862.1"/>
    <property type="molecule type" value="Genomic_DNA"/>
</dbReference>
<evidence type="ECO:0000313" key="1">
    <source>
        <dbReference type="EMBL" id="KOG54862.1"/>
    </source>
</evidence>
<dbReference type="RefSeq" id="WP_030386610.1">
    <property type="nucleotide sequence ID" value="NZ_LGUV01000122.1"/>
</dbReference>
<reference evidence="2" key="1">
    <citation type="submission" date="2015-07" db="EMBL/GenBank/DDBJ databases">
        <authorList>
            <consortium name="Consortium for Microbial Forensics and Genomics (microFORGE)"/>
            <person name="Knight B.M."/>
            <person name="Roberts D.P."/>
            <person name="Lin D."/>
            <person name="Hari K."/>
            <person name="Fletcher J."/>
            <person name="Melcher U."/>
            <person name="Blagden T."/>
            <person name="Winegar R.A."/>
        </authorList>
    </citation>
    <scope>NUCLEOTIDE SEQUENCE [LARGE SCALE GENOMIC DNA]</scope>
    <source>
        <strain evidence="2">NRRL B-1447</strain>
    </source>
</reference>
<sequence>MTIYVVTLPGTLLTELTPEARTELTRALRGSDPRETDLGVAEDLDLLTLYPEASAFSLRLEVEAADTATAEAQARDLATAALRSVGLTAEAAPLGDPVITGIAGP</sequence>
<name>A0A0L8MWT4_STRVG</name>